<evidence type="ECO:0000259" key="1">
    <source>
        <dbReference type="PROSITE" id="PS51658"/>
    </source>
</evidence>
<evidence type="ECO:0000313" key="3">
    <source>
        <dbReference type="EMBL" id="CAB4372337.1"/>
    </source>
</evidence>
<dbReference type="GO" id="GO:0004518">
    <property type="term" value="F:nuclease activity"/>
    <property type="evidence" value="ECO:0007669"/>
    <property type="project" value="InterPro"/>
</dbReference>
<dbReference type="PROSITE" id="PS51658">
    <property type="entry name" value="BFN"/>
    <property type="match status" value="1"/>
</dbReference>
<gene>
    <name evidence="4" type="ORF">UFOPK1762_00199</name>
    <name evidence="5" type="ORF">UFOPK1906_01069</name>
    <name evidence="6" type="ORF">UFOPK2624_00121</name>
    <name evidence="2" type="ORF">UFOPK3331_01046</name>
    <name evidence="7" type="ORF">UFOPK3785_01303</name>
    <name evidence="3" type="ORF">UFOPK4201_01418</name>
    <name evidence="8" type="ORF">UFOPK4371_00111</name>
</gene>
<dbReference type="EMBL" id="CAEZXY010000002">
    <property type="protein sequence ID" value="CAB4693584.1"/>
    <property type="molecule type" value="Genomic_DNA"/>
</dbReference>
<dbReference type="Pfam" id="PF02577">
    <property type="entry name" value="BFN_dom"/>
    <property type="match status" value="1"/>
</dbReference>
<dbReference type="InterPro" id="IPR036104">
    <property type="entry name" value="BFN_sf"/>
</dbReference>
<dbReference type="EMBL" id="CAEZVC010000063">
    <property type="protein sequence ID" value="CAB4624508.1"/>
    <property type="molecule type" value="Genomic_DNA"/>
</dbReference>
<dbReference type="SUPFAM" id="SSF103256">
    <property type="entry name" value="Hypothetical protein TM0160"/>
    <property type="match status" value="1"/>
</dbReference>
<reference evidence="6" key="1">
    <citation type="submission" date="2020-05" db="EMBL/GenBank/DDBJ databases">
        <authorList>
            <person name="Chiriac C."/>
            <person name="Salcher M."/>
            <person name="Ghai R."/>
            <person name="Kavagutti S V."/>
        </authorList>
    </citation>
    <scope>NUCLEOTIDE SEQUENCE</scope>
</reference>
<dbReference type="InterPro" id="IPR003729">
    <property type="entry name" value="Bi_nuclease_dom"/>
</dbReference>
<organism evidence="6">
    <name type="scientific">freshwater metagenome</name>
    <dbReference type="NCBI Taxonomy" id="449393"/>
    <lineage>
        <taxon>unclassified sequences</taxon>
        <taxon>metagenomes</taxon>
        <taxon>ecological metagenomes</taxon>
    </lineage>
</organism>
<evidence type="ECO:0000313" key="2">
    <source>
        <dbReference type="EMBL" id="CAB4341742.1"/>
    </source>
</evidence>
<sequence length="164" mass="17407">MVEMEVIAVRVDIPGNAPVLVLREVAGAGRLVPIFIGQAEAGAIGFALDGVVTPRPMTHDLFCETIEHLGASLSAVEITSVEQSTFYAELILKVGEAESRLSARPSDAVALALRFHCPVWASESVLEEAGLLPDDEAEDGADGGDVVEEFRAFIDNVNPEDFAS</sequence>
<protein>
    <submittedName>
        <fullName evidence="6">Unannotated protein</fullName>
    </submittedName>
</protein>
<dbReference type="EMBL" id="CAFBNJ010000072">
    <property type="protein sequence ID" value="CAB4958357.1"/>
    <property type="molecule type" value="Genomic_DNA"/>
</dbReference>
<name>A0A6J6PB81_9ZZZZ</name>
<dbReference type="EMBL" id="CAEZTY010000004">
    <property type="protein sequence ID" value="CAB4576315.1"/>
    <property type="molecule type" value="Genomic_DNA"/>
</dbReference>
<evidence type="ECO:0000313" key="4">
    <source>
        <dbReference type="EMBL" id="CAB4576315.1"/>
    </source>
</evidence>
<dbReference type="PANTHER" id="PTHR15160">
    <property type="entry name" value="VON HIPPEL-LINDAU PROTEIN"/>
    <property type="match status" value="1"/>
</dbReference>
<dbReference type="EMBL" id="CAFBRD010000002">
    <property type="protein sequence ID" value="CAB5073024.1"/>
    <property type="molecule type" value="Genomic_DNA"/>
</dbReference>
<dbReference type="EMBL" id="CAESAL010000032">
    <property type="protein sequence ID" value="CAB4341742.1"/>
    <property type="molecule type" value="Genomic_DNA"/>
</dbReference>
<proteinExistence type="predicted"/>
<evidence type="ECO:0000313" key="8">
    <source>
        <dbReference type="EMBL" id="CAB5073024.1"/>
    </source>
</evidence>
<dbReference type="PANTHER" id="PTHR15160:SF1">
    <property type="entry name" value="VON HIPPEL-LINDAU DISEASE TUMOR SUPPRESSOR"/>
    <property type="match status" value="1"/>
</dbReference>
<evidence type="ECO:0000313" key="5">
    <source>
        <dbReference type="EMBL" id="CAB4624508.1"/>
    </source>
</evidence>
<dbReference type="EMBL" id="CAEUNJ010000067">
    <property type="protein sequence ID" value="CAB4372337.1"/>
    <property type="molecule type" value="Genomic_DNA"/>
</dbReference>
<evidence type="ECO:0000313" key="6">
    <source>
        <dbReference type="EMBL" id="CAB4693584.1"/>
    </source>
</evidence>
<dbReference type="AlphaFoldDB" id="A0A6J6PB81"/>
<dbReference type="Gene3D" id="3.10.690.10">
    <property type="entry name" value="Bifunctional nuclease domain"/>
    <property type="match status" value="1"/>
</dbReference>
<feature type="domain" description="BFN" evidence="1">
    <location>
        <begin position="1"/>
        <end position="133"/>
    </location>
</feature>
<evidence type="ECO:0000313" key="7">
    <source>
        <dbReference type="EMBL" id="CAB4958357.1"/>
    </source>
</evidence>
<accession>A0A6J6PB81</accession>